<dbReference type="OrthoDB" id="7845843at2"/>
<evidence type="ECO:0000256" key="2">
    <source>
        <dbReference type="ARBA" id="ARBA00005300"/>
    </source>
</evidence>
<evidence type="ECO:0000256" key="6">
    <source>
        <dbReference type="ARBA" id="ARBA00022723"/>
    </source>
</evidence>
<comment type="catalytic activity">
    <reaction evidence="1 10">
        <text>Endonucleolytic cleavage to 5'-phosphomonoester.</text>
        <dbReference type="EC" id="3.1.26.4"/>
    </reaction>
</comment>
<reference evidence="12 13" key="1">
    <citation type="submission" date="2018-04" db="EMBL/GenBank/DDBJ databases">
        <title>Novel Campyloabacter and Helicobacter Species and Strains.</title>
        <authorList>
            <person name="Mannion A.J."/>
            <person name="Shen Z."/>
            <person name="Fox J.G."/>
        </authorList>
    </citation>
    <scope>NUCLEOTIDE SEQUENCE [LARGE SCALE GENOMIC DNA]</scope>
    <source>
        <strain evidence="12 13">MIT 98-6070</strain>
    </source>
</reference>
<dbReference type="GO" id="GO:0003676">
    <property type="term" value="F:nucleic acid binding"/>
    <property type="evidence" value="ECO:0007669"/>
    <property type="project" value="InterPro"/>
</dbReference>
<dbReference type="InterPro" id="IPR050092">
    <property type="entry name" value="RNase_H"/>
</dbReference>
<keyword evidence="6 10" id="KW-0479">Metal-binding</keyword>
<dbReference type="GO" id="GO:0043137">
    <property type="term" value="P:DNA replication, removal of RNA primer"/>
    <property type="evidence" value="ECO:0007669"/>
    <property type="project" value="TreeGrafter"/>
</dbReference>
<keyword evidence="7 10" id="KW-0255">Endonuclease</keyword>
<dbReference type="InterPro" id="IPR002156">
    <property type="entry name" value="RNaseH_domain"/>
</dbReference>
<evidence type="ECO:0000313" key="12">
    <source>
        <dbReference type="EMBL" id="RDU61130.1"/>
    </source>
</evidence>
<comment type="caution">
    <text evidence="12">The sequence shown here is derived from an EMBL/GenBank/DDBJ whole genome shotgun (WGS) entry which is preliminary data.</text>
</comment>
<comment type="similarity">
    <text evidence="2 10">Belongs to the RNase H family.</text>
</comment>
<dbReference type="GO" id="GO:0005737">
    <property type="term" value="C:cytoplasm"/>
    <property type="evidence" value="ECO:0007669"/>
    <property type="project" value="UniProtKB-SubCell"/>
</dbReference>
<evidence type="ECO:0000256" key="7">
    <source>
        <dbReference type="ARBA" id="ARBA00022759"/>
    </source>
</evidence>
<dbReference type="InterPro" id="IPR022892">
    <property type="entry name" value="RNaseHI"/>
</dbReference>
<protein>
    <recommendedName>
        <fullName evidence="4 10">Ribonuclease H</fullName>
        <shortName evidence="10">RNase H</shortName>
        <ecNumber evidence="4 10">3.1.26.4</ecNumber>
    </recommendedName>
</protein>
<dbReference type="InterPro" id="IPR012337">
    <property type="entry name" value="RNaseH-like_sf"/>
</dbReference>
<organism evidence="12 13">
    <name type="scientific">Helicobacter marmotae</name>
    <dbReference type="NCBI Taxonomy" id="152490"/>
    <lineage>
        <taxon>Bacteria</taxon>
        <taxon>Pseudomonadati</taxon>
        <taxon>Campylobacterota</taxon>
        <taxon>Epsilonproteobacteria</taxon>
        <taxon>Campylobacterales</taxon>
        <taxon>Helicobacteraceae</taxon>
        <taxon>Helicobacter</taxon>
    </lineage>
</organism>
<keyword evidence="5 10" id="KW-0540">Nuclease</keyword>
<dbReference type="CDD" id="cd09278">
    <property type="entry name" value="RNase_HI_prokaryote_like"/>
    <property type="match status" value="1"/>
</dbReference>
<evidence type="ECO:0000256" key="4">
    <source>
        <dbReference type="ARBA" id="ARBA00012180"/>
    </source>
</evidence>
<comment type="subunit">
    <text evidence="3 10">Monomer.</text>
</comment>
<feature type="domain" description="RNase H type-1" evidence="11">
    <location>
        <begin position="1"/>
        <end position="136"/>
    </location>
</feature>
<dbReference type="Gene3D" id="3.30.420.10">
    <property type="entry name" value="Ribonuclease H-like superfamily/Ribonuclease H"/>
    <property type="match status" value="1"/>
</dbReference>
<dbReference type="NCBIfam" id="NF001236">
    <property type="entry name" value="PRK00203.1"/>
    <property type="match status" value="1"/>
</dbReference>
<evidence type="ECO:0000313" key="13">
    <source>
        <dbReference type="Proteomes" id="UP000256599"/>
    </source>
</evidence>
<feature type="binding site" evidence="10">
    <location>
        <position position="9"/>
    </location>
    <ligand>
        <name>Mg(2+)</name>
        <dbReference type="ChEBI" id="CHEBI:18420"/>
        <label>2</label>
    </ligand>
</feature>
<dbReference type="InterPro" id="IPR036397">
    <property type="entry name" value="RNaseH_sf"/>
</dbReference>
<evidence type="ECO:0000256" key="8">
    <source>
        <dbReference type="ARBA" id="ARBA00022801"/>
    </source>
</evidence>
<evidence type="ECO:0000256" key="3">
    <source>
        <dbReference type="ARBA" id="ARBA00011245"/>
    </source>
</evidence>
<name>A0A3D8I7I0_9HELI</name>
<evidence type="ECO:0000259" key="11">
    <source>
        <dbReference type="PROSITE" id="PS50879"/>
    </source>
</evidence>
<dbReference type="SUPFAM" id="SSF53098">
    <property type="entry name" value="Ribonuclease H-like"/>
    <property type="match status" value="1"/>
</dbReference>
<evidence type="ECO:0000256" key="1">
    <source>
        <dbReference type="ARBA" id="ARBA00000077"/>
    </source>
</evidence>
<dbReference type="PANTHER" id="PTHR10642">
    <property type="entry name" value="RIBONUCLEASE H1"/>
    <property type="match status" value="1"/>
</dbReference>
<keyword evidence="13" id="KW-1185">Reference proteome</keyword>
<feature type="binding site" evidence="10">
    <location>
        <position position="128"/>
    </location>
    <ligand>
        <name>Mg(2+)</name>
        <dbReference type="ChEBI" id="CHEBI:18420"/>
        <label>2</label>
    </ligand>
</feature>
<dbReference type="RefSeq" id="WP_104699132.1">
    <property type="nucleotide sequence ID" value="NZ_FZPP01000003.1"/>
</dbReference>
<dbReference type="HAMAP" id="MF_00042">
    <property type="entry name" value="RNase_H"/>
    <property type="match status" value="1"/>
</dbReference>
<keyword evidence="10" id="KW-0963">Cytoplasm</keyword>
<evidence type="ECO:0000256" key="5">
    <source>
        <dbReference type="ARBA" id="ARBA00022722"/>
    </source>
</evidence>
<dbReference type="EMBL" id="NXLR01000001">
    <property type="protein sequence ID" value="RDU61130.1"/>
    <property type="molecule type" value="Genomic_DNA"/>
</dbReference>
<gene>
    <name evidence="10" type="primary">rnhA</name>
    <name evidence="12" type="ORF">CQA63_01095</name>
</gene>
<dbReference type="EC" id="3.1.26.4" evidence="4 10"/>
<dbReference type="AlphaFoldDB" id="A0A3D8I7I0"/>
<dbReference type="Pfam" id="PF00075">
    <property type="entry name" value="RNase_H"/>
    <property type="match status" value="1"/>
</dbReference>
<dbReference type="GO" id="GO:0004523">
    <property type="term" value="F:RNA-DNA hybrid ribonuclease activity"/>
    <property type="evidence" value="ECO:0007669"/>
    <property type="project" value="UniProtKB-UniRule"/>
</dbReference>
<feature type="binding site" evidence="10">
    <location>
        <position position="69"/>
    </location>
    <ligand>
        <name>Mg(2+)</name>
        <dbReference type="ChEBI" id="CHEBI:18420"/>
        <label>1</label>
    </ligand>
</feature>
<comment type="function">
    <text evidence="10">Endonuclease that specifically degrades the RNA of RNA-DNA hybrids.</text>
</comment>
<evidence type="ECO:0000256" key="9">
    <source>
        <dbReference type="ARBA" id="ARBA00022842"/>
    </source>
</evidence>
<dbReference type="GO" id="GO:0000287">
    <property type="term" value="F:magnesium ion binding"/>
    <property type="evidence" value="ECO:0007669"/>
    <property type="project" value="UniProtKB-UniRule"/>
</dbReference>
<proteinExistence type="inferred from homology"/>
<feature type="binding site" evidence="10">
    <location>
        <position position="9"/>
    </location>
    <ligand>
        <name>Mg(2+)</name>
        <dbReference type="ChEBI" id="CHEBI:18420"/>
        <label>1</label>
    </ligand>
</feature>
<evidence type="ECO:0000256" key="10">
    <source>
        <dbReference type="HAMAP-Rule" id="MF_00042"/>
    </source>
</evidence>
<dbReference type="PROSITE" id="PS50879">
    <property type="entry name" value="RNASE_H_1"/>
    <property type="match status" value="1"/>
</dbReference>
<comment type="cofactor">
    <cofactor evidence="10">
        <name>Mg(2+)</name>
        <dbReference type="ChEBI" id="CHEBI:18420"/>
    </cofactor>
    <text evidence="10">Binds 1 Mg(2+) ion per subunit. May bind a second metal ion at a regulatory site, or after substrate binding.</text>
</comment>
<sequence length="145" mass="16115">MKQVTLYCDGSALGNPGAGGWCGILSFGSKQKILTGGEKHTTNNRMELLAVIESLKALKEPCIVHLYSDSSYVCNGINQWLTQWQKKHFKNVKNIDLWQSYLQIAASHQVEAHWVKAHAGIAQNELCDKLAKAAAREFQKGDTNE</sequence>
<keyword evidence="8 10" id="KW-0378">Hydrolase</keyword>
<dbReference type="Proteomes" id="UP000256599">
    <property type="component" value="Unassembled WGS sequence"/>
</dbReference>
<accession>A0A3D8I7I0</accession>
<keyword evidence="9 10" id="KW-0460">Magnesium</keyword>
<dbReference type="PANTHER" id="PTHR10642:SF26">
    <property type="entry name" value="RIBONUCLEASE H1"/>
    <property type="match status" value="1"/>
</dbReference>
<comment type="subcellular location">
    <subcellularLocation>
        <location evidence="10">Cytoplasm</location>
    </subcellularLocation>
</comment>
<feature type="binding site" evidence="10">
    <location>
        <position position="47"/>
    </location>
    <ligand>
        <name>Mg(2+)</name>
        <dbReference type="ChEBI" id="CHEBI:18420"/>
        <label>1</label>
    </ligand>
</feature>